<comment type="caution">
    <text evidence="2">The sequence shown here is derived from an EMBL/GenBank/DDBJ whole genome shotgun (WGS) entry which is preliminary data.</text>
</comment>
<sequence length="101" mass="11221">MWEYRDVHNGKERLGQKDSLVFPLRYRRCSGKSKKMHVVVIGQEKCRGAYGCVCVCGGVHPPGITKVSSHSGRAVAHSPKSAGPTGWQESLSQKYRDGMCW</sequence>
<organism evidence="2 3">
    <name type="scientific">Platysternon megacephalum</name>
    <name type="common">big-headed turtle</name>
    <dbReference type="NCBI Taxonomy" id="55544"/>
    <lineage>
        <taxon>Eukaryota</taxon>
        <taxon>Metazoa</taxon>
        <taxon>Chordata</taxon>
        <taxon>Craniata</taxon>
        <taxon>Vertebrata</taxon>
        <taxon>Euteleostomi</taxon>
        <taxon>Archelosauria</taxon>
        <taxon>Testudinata</taxon>
        <taxon>Testudines</taxon>
        <taxon>Cryptodira</taxon>
        <taxon>Durocryptodira</taxon>
        <taxon>Testudinoidea</taxon>
        <taxon>Platysternidae</taxon>
        <taxon>Platysternon</taxon>
    </lineage>
</organism>
<proteinExistence type="predicted"/>
<reference evidence="2 3" key="2">
    <citation type="submission" date="2019-04" db="EMBL/GenBank/DDBJ databases">
        <title>The genome sequence of big-headed turtle.</title>
        <authorList>
            <person name="Gong S."/>
        </authorList>
    </citation>
    <scope>NUCLEOTIDE SEQUENCE [LARGE SCALE GENOMIC DNA]</scope>
    <source>
        <strain evidence="2">DO16091913</strain>
        <tissue evidence="2">Muscle</tissue>
    </source>
</reference>
<name>A0A4D9EWX7_9SAUR</name>
<dbReference type="EMBL" id="QXTE01000002">
    <property type="protein sequence ID" value="TFK15921.1"/>
    <property type="molecule type" value="Genomic_DNA"/>
</dbReference>
<feature type="region of interest" description="Disordered" evidence="1">
    <location>
        <begin position="68"/>
        <end position="101"/>
    </location>
</feature>
<accession>A0A4D9EWX7</accession>
<evidence type="ECO:0000256" key="1">
    <source>
        <dbReference type="SAM" id="MobiDB-lite"/>
    </source>
</evidence>
<evidence type="ECO:0000313" key="3">
    <source>
        <dbReference type="Proteomes" id="UP000297703"/>
    </source>
</evidence>
<protein>
    <submittedName>
        <fullName evidence="2">Serine/threonine-protein phosphatase 2A 56 kDa regulatory subunit epsilon isoform-like</fullName>
    </submittedName>
</protein>
<keyword evidence="3" id="KW-1185">Reference proteome</keyword>
<reference evidence="2 3" key="1">
    <citation type="submission" date="2019-04" db="EMBL/GenBank/DDBJ databases">
        <title>Draft genome of the big-headed turtle Platysternon megacephalum.</title>
        <authorList>
            <person name="Gong S."/>
        </authorList>
    </citation>
    <scope>NUCLEOTIDE SEQUENCE [LARGE SCALE GENOMIC DNA]</scope>
    <source>
        <strain evidence="2">DO16091913</strain>
        <tissue evidence="2">Muscle</tissue>
    </source>
</reference>
<dbReference type="Proteomes" id="UP000297703">
    <property type="component" value="Unassembled WGS sequence"/>
</dbReference>
<dbReference type="AlphaFoldDB" id="A0A4D9EWX7"/>
<gene>
    <name evidence="2" type="ORF">DR999_PMT00324</name>
</gene>
<evidence type="ECO:0000313" key="2">
    <source>
        <dbReference type="EMBL" id="TFK15921.1"/>
    </source>
</evidence>